<dbReference type="AlphaFoldDB" id="A0A197K9V2"/>
<dbReference type="OrthoDB" id="2412254at2759"/>
<proteinExistence type="predicted"/>
<keyword evidence="2" id="KW-1185">Reference proteome</keyword>
<sequence>MDLSPETDLDAEQAHLYQHCLRILAKDTPTQLEQKQLLTMLSGIMDLRLVTFARAREQLLDTRYAEPLREEVSDTLKLIEPYIKLGPTILRLRIESLLGKKAEQVLAGEDMSPAVPALRLINKMVTAIDAATLPTTEAEYVALWKDTLETLSEGKLKLRSGETICNATAVQKRSSISLWNTANDTESGRKVDLIL</sequence>
<gene>
    <name evidence="1" type="ORF">K457DRAFT_134801</name>
</gene>
<dbReference type="EMBL" id="KV442022">
    <property type="protein sequence ID" value="OAQ33179.1"/>
    <property type="molecule type" value="Genomic_DNA"/>
</dbReference>
<dbReference type="Proteomes" id="UP000078512">
    <property type="component" value="Unassembled WGS sequence"/>
</dbReference>
<evidence type="ECO:0000313" key="2">
    <source>
        <dbReference type="Proteomes" id="UP000078512"/>
    </source>
</evidence>
<reference evidence="1 2" key="1">
    <citation type="submission" date="2016-05" db="EMBL/GenBank/DDBJ databases">
        <title>Genome sequencing reveals origins of a unique bacterial endosymbiosis in the earliest lineages of terrestrial Fungi.</title>
        <authorList>
            <consortium name="DOE Joint Genome Institute"/>
            <person name="Uehling J."/>
            <person name="Gryganskyi A."/>
            <person name="Hameed K."/>
            <person name="Tschaplinski T."/>
            <person name="Misztal P."/>
            <person name="Wu S."/>
            <person name="Desiro A."/>
            <person name="Vande Pol N."/>
            <person name="Du Z.-Y."/>
            <person name="Zienkiewicz A."/>
            <person name="Zienkiewicz K."/>
            <person name="Morin E."/>
            <person name="Tisserant E."/>
            <person name="Splivallo R."/>
            <person name="Hainaut M."/>
            <person name="Henrissat B."/>
            <person name="Ohm R."/>
            <person name="Kuo A."/>
            <person name="Yan J."/>
            <person name="Lipzen A."/>
            <person name="Nolan M."/>
            <person name="Labutti K."/>
            <person name="Barry K."/>
            <person name="Goldstein A."/>
            <person name="Labbe J."/>
            <person name="Schadt C."/>
            <person name="Tuskan G."/>
            <person name="Grigoriev I."/>
            <person name="Martin F."/>
            <person name="Vilgalys R."/>
            <person name="Bonito G."/>
        </authorList>
    </citation>
    <scope>NUCLEOTIDE SEQUENCE [LARGE SCALE GENOMIC DNA]</scope>
    <source>
        <strain evidence="1 2">AG-77</strain>
    </source>
</reference>
<accession>A0A197K9V2</accession>
<protein>
    <submittedName>
        <fullName evidence="1">Uncharacterized protein</fullName>
    </submittedName>
</protein>
<name>A0A197K9V2_9FUNG</name>
<evidence type="ECO:0000313" key="1">
    <source>
        <dbReference type="EMBL" id="OAQ33179.1"/>
    </source>
</evidence>
<organism evidence="1 2">
    <name type="scientific">Linnemannia elongata AG-77</name>
    <dbReference type="NCBI Taxonomy" id="1314771"/>
    <lineage>
        <taxon>Eukaryota</taxon>
        <taxon>Fungi</taxon>
        <taxon>Fungi incertae sedis</taxon>
        <taxon>Mucoromycota</taxon>
        <taxon>Mortierellomycotina</taxon>
        <taxon>Mortierellomycetes</taxon>
        <taxon>Mortierellales</taxon>
        <taxon>Mortierellaceae</taxon>
        <taxon>Linnemannia</taxon>
    </lineage>
</organism>